<evidence type="ECO:0000313" key="3">
    <source>
        <dbReference type="Proteomes" id="UP001218188"/>
    </source>
</evidence>
<evidence type="ECO:0000256" key="1">
    <source>
        <dbReference type="SAM" id="SignalP"/>
    </source>
</evidence>
<sequence length="180" mass="19637">MRFTACFIALIASAFAVPAHCITQARTDKITTGLFQLQFLTYSDGDPSLDPPNGIITVPVQPQGNCISFQIPENPFILFGALGDVCLNYFDNMIFSGSGCQGSPYPIGEPSSDWLPTRFAPSKSQLLGHKMNYNPSCQKSFGNQGISDPVFGRHISVTNFDLTFGPNKLKSQRCDMKQSA</sequence>
<dbReference type="EMBL" id="JARJCM010000106">
    <property type="protein sequence ID" value="KAJ7028992.1"/>
    <property type="molecule type" value="Genomic_DNA"/>
</dbReference>
<comment type="caution">
    <text evidence="2">The sequence shown here is derived from an EMBL/GenBank/DDBJ whole genome shotgun (WGS) entry which is preliminary data.</text>
</comment>
<keyword evidence="1" id="KW-0732">Signal</keyword>
<feature type="signal peptide" evidence="1">
    <location>
        <begin position="1"/>
        <end position="21"/>
    </location>
</feature>
<proteinExistence type="predicted"/>
<protein>
    <submittedName>
        <fullName evidence="2">Uncharacterized protein</fullName>
    </submittedName>
</protein>
<dbReference type="AlphaFoldDB" id="A0AAD6SNL4"/>
<evidence type="ECO:0000313" key="2">
    <source>
        <dbReference type="EMBL" id="KAJ7028992.1"/>
    </source>
</evidence>
<dbReference type="Proteomes" id="UP001218188">
    <property type="component" value="Unassembled WGS sequence"/>
</dbReference>
<organism evidence="2 3">
    <name type="scientific">Mycena alexandri</name>
    <dbReference type="NCBI Taxonomy" id="1745969"/>
    <lineage>
        <taxon>Eukaryota</taxon>
        <taxon>Fungi</taxon>
        <taxon>Dikarya</taxon>
        <taxon>Basidiomycota</taxon>
        <taxon>Agaricomycotina</taxon>
        <taxon>Agaricomycetes</taxon>
        <taxon>Agaricomycetidae</taxon>
        <taxon>Agaricales</taxon>
        <taxon>Marasmiineae</taxon>
        <taxon>Mycenaceae</taxon>
        <taxon>Mycena</taxon>
    </lineage>
</organism>
<reference evidence="2" key="1">
    <citation type="submission" date="2023-03" db="EMBL/GenBank/DDBJ databases">
        <title>Massive genome expansion in bonnet fungi (Mycena s.s.) driven by repeated elements and novel gene families across ecological guilds.</title>
        <authorList>
            <consortium name="Lawrence Berkeley National Laboratory"/>
            <person name="Harder C.B."/>
            <person name="Miyauchi S."/>
            <person name="Viragh M."/>
            <person name="Kuo A."/>
            <person name="Thoen E."/>
            <person name="Andreopoulos B."/>
            <person name="Lu D."/>
            <person name="Skrede I."/>
            <person name="Drula E."/>
            <person name="Henrissat B."/>
            <person name="Morin E."/>
            <person name="Kohler A."/>
            <person name="Barry K."/>
            <person name="LaButti K."/>
            <person name="Morin E."/>
            <person name="Salamov A."/>
            <person name="Lipzen A."/>
            <person name="Mereny Z."/>
            <person name="Hegedus B."/>
            <person name="Baldrian P."/>
            <person name="Stursova M."/>
            <person name="Weitz H."/>
            <person name="Taylor A."/>
            <person name="Grigoriev I.V."/>
            <person name="Nagy L.G."/>
            <person name="Martin F."/>
            <person name="Kauserud H."/>
        </authorList>
    </citation>
    <scope>NUCLEOTIDE SEQUENCE</scope>
    <source>
        <strain evidence="2">CBHHK200</strain>
    </source>
</reference>
<accession>A0AAD6SNL4</accession>
<keyword evidence="3" id="KW-1185">Reference proteome</keyword>
<feature type="chain" id="PRO_5042261891" evidence="1">
    <location>
        <begin position="22"/>
        <end position="180"/>
    </location>
</feature>
<gene>
    <name evidence="2" type="ORF">C8F04DRAFT_1188094</name>
</gene>
<name>A0AAD6SNL4_9AGAR</name>